<name>A0A835GUS9_9MAGN</name>
<evidence type="ECO:0000256" key="1">
    <source>
        <dbReference type="SAM" id="MobiDB-lite"/>
    </source>
</evidence>
<feature type="compositionally biased region" description="Polar residues" evidence="1">
    <location>
        <begin position="1"/>
        <end position="11"/>
    </location>
</feature>
<accession>A0A835GUS9</accession>
<dbReference type="GO" id="GO:0005829">
    <property type="term" value="C:cytosol"/>
    <property type="evidence" value="ECO:0007669"/>
    <property type="project" value="TreeGrafter"/>
</dbReference>
<organism evidence="3 4">
    <name type="scientific">Coptis chinensis</name>
    <dbReference type="NCBI Taxonomy" id="261450"/>
    <lineage>
        <taxon>Eukaryota</taxon>
        <taxon>Viridiplantae</taxon>
        <taxon>Streptophyta</taxon>
        <taxon>Embryophyta</taxon>
        <taxon>Tracheophyta</taxon>
        <taxon>Spermatophyta</taxon>
        <taxon>Magnoliopsida</taxon>
        <taxon>Ranunculales</taxon>
        <taxon>Ranunculaceae</taxon>
        <taxon>Coptidoideae</taxon>
        <taxon>Coptis</taxon>
    </lineage>
</organism>
<dbReference type="Proteomes" id="UP000631114">
    <property type="component" value="Unassembled WGS sequence"/>
</dbReference>
<dbReference type="PANTHER" id="PTHR43580">
    <property type="entry name" value="OXIDOREDUCTASE GLYR1-RELATED"/>
    <property type="match status" value="1"/>
</dbReference>
<sequence>MKASKVTSQSPRMCDEPLEHGASVGTTPAEVVKKCKYTIGMLSDPSVSISVVFDKDGVLEQIGEGKCYIDISNELMPILHQRSVREHQNVECPVLVDFQVTKLKEDMDTGINQAEELESITTTVEPLTSSAEGLVRRACEKDVSLISAFEASLFPIIQDILAKEVITGSSELKLTSVASTKLICMGIGATPKITIVKDTRRGTNTTTILFTVFCVASDALIKKGHQPITFVRTIMQPRSFSSFNRAGFSPQSMQESQIQLVHLLQYG</sequence>
<dbReference type="OrthoDB" id="435038at2759"/>
<protein>
    <recommendedName>
        <fullName evidence="2">6-phosphogluconate dehydrogenase NADP-binding domain-containing protein</fullName>
    </recommendedName>
</protein>
<dbReference type="SUPFAM" id="SSF51735">
    <property type="entry name" value="NAD(P)-binding Rossmann-fold domains"/>
    <property type="match status" value="1"/>
</dbReference>
<evidence type="ECO:0000313" key="4">
    <source>
        <dbReference type="Proteomes" id="UP000631114"/>
    </source>
</evidence>
<dbReference type="InterPro" id="IPR036291">
    <property type="entry name" value="NAD(P)-bd_dom_sf"/>
</dbReference>
<dbReference type="GO" id="GO:0050661">
    <property type="term" value="F:NADP binding"/>
    <property type="evidence" value="ECO:0007669"/>
    <property type="project" value="InterPro"/>
</dbReference>
<evidence type="ECO:0000259" key="2">
    <source>
        <dbReference type="Pfam" id="PF03446"/>
    </source>
</evidence>
<proteinExistence type="predicted"/>
<dbReference type="Gene3D" id="3.40.50.720">
    <property type="entry name" value="NAD(P)-binding Rossmann-like Domain"/>
    <property type="match status" value="1"/>
</dbReference>
<dbReference type="EMBL" id="JADFTS010000092">
    <property type="protein sequence ID" value="KAF9586815.1"/>
    <property type="molecule type" value="Genomic_DNA"/>
</dbReference>
<gene>
    <name evidence="3" type="ORF">IFM89_039967</name>
</gene>
<keyword evidence="4" id="KW-1185">Reference proteome</keyword>
<dbReference type="Pfam" id="PF03446">
    <property type="entry name" value="NAD_binding_2"/>
    <property type="match status" value="1"/>
</dbReference>
<comment type="caution">
    <text evidence="3">The sequence shown here is derived from an EMBL/GenBank/DDBJ whole genome shotgun (WGS) entry which is preliminary data.</text>
</comment>
<feature type="domain" description="6-phosphogluconate dehydrogenase NADP-binding" evidence="2">
    <location>
        <begin position="7"/>
        <end position="77"/>
    </location>
</feature>
<dbReference type="PANTHER" id="PTHR43580:SF9">
    <property type="entry name" value="GLYOXYLATE_SUCCINIC SEMIALDEHYDE REDUCTASE 1"/>
    <property type="match status" value="1"/>
</dbReference>
<dbReference type="AlphaFoldDB" id="A0A835GUS9"/>
<reference evidence="3 4" key="1">
    <citation type="submission" date="2020-10" db="EMBL/GenBank/DDBJ databases">
        <title>The Coptis chinensis genome and diversification of protoberbering-type alkaloids.</title>
        <authorList>
            <person name="Wang B."/>
            <person name="Shu S."/>
            <person name="Song C."/>
            <person name="Liu Y."/>
        </authorList>
    </citation>
    <scope>NUCLEOTIDE SEQUENCE [LARGE SCALE GENOMIC DNA]</scope>
    <source>
        <strain evidence="3">HL-2020</strain>
        <tissue evidence="3">Leaf</tissue>
    </source>
</reference>
<dbReference type="InterPro" id="IPR006115">
    <property type="entry name" value="6PGDH_NADP-bd"/>
</dbReference>
<evidence type="ECO:0000313" key="3">
    <source>
        <dbReference type="EMBL" id="KAF9586815.1"/>
    </source>
</evidence>
<dbReference type="InterPro" id="IPR051265">
    <property type="entry name" value="HIBADH-related_NP60_sf"/>
</dbReference>
<feature type="region of interest" description="Disordered" evidence="1">
    <location>
        <begin position="1"/>
        <end position="21"/>
    </location>
</feature>